<reference evidence="7" key="1">
    <citation type="submission" date="2020-11" db="EMBL/GenBank/DDBJ databases">
        <authorList>
            <person name="Tran Van P."/>
        </authorList>
    </citation>
    <scope>NUCLEOTIDE SEQUENCE</scope>
</reference>
<evidence type="ECO:0000256" key="1">
    <source>
        <dbReference type="ARBA" id="ARBA00008838"/>
    </source>
</evidence>
<comment type="subcellular location">
    <subcellularLocation>
        <location evidence="5">Nucleus</location>
        <location evidence="5">Nucleolus</location>
    </subcellularLocation>
    <subcellularLocation>
        <location evidence="5">Nucleus</location>
        <location evidence="5">Nucleoplasm</location>
    </subcellularLocation>
</comment>
<dbReference type="PANTHER" id="PTHR14211:SF7">
    <property type="entry name" value="RIBOSOME BIOGENESIS PROTEIN NOP53"/>
    <property type="match status" value="1"/>
</dbReference>
<dbReference type="EMBL" id="OB672507">
    <property type="protein sequence ID" value="CAD7235396.1"/>
    <property type="molecule type" value="Genomic_DNA"/>
</dbReference>
<feature type="region of interest" description="Disordered" evidence="6">
    <location>
        <begin position="18"/>
        <end position="49"/>
    </location>
</feature>
<dbReference type="AlphaFoldDB" id="A0A7R8WVR8"/>
<keyword evidence="4 5" id="KW-0539">Nucleus</keyword>
<evidence type="ECO:0000256" key="2">
    <source>
        <dbReference type="ARBA" id="ARBA00018339"/>
    </source>
</evidence>
<dbReference type="PIRSF" id="PIRSF017302">
    <property type="entry name" value="Gltscr2"/>
    <property type="match status" value="1"/>
</dbReference>
<comment type="similarity">
    <text evidence="1 5">Belongs to the NOP53 family.</text>
</comment>
<dbReference type="GO" id="GO:0000027">
    <property type="term" value="P:ribosomal large subunit assembly"/>
    <property type="evidence" value="ECO:0007669"/>
    <property type="project" value="UniProtKB-UniRule"/>
</dbReference>
<name>A0A7R8WVR8_9CRUS</name>
<evidence type="ECO:0000256" key="3">
    <source>
        <dbReference type="ARBA" id="ARBA00022517"/>
    </source>
</evidence>
<feature type="region of interest" description="Disordered" evidence="6">
    <location>
        <begin position="307"/>
        <end position="330"/>
    </location>
</feature>
<dbReference type="GO" id="GO:0008097">
    <property type="term" value="F:5S rRNA binding"/>
    <property type="evidence" value="ECO:0007669"/>
    <property type="project" value="TreeGrafter"/>
</dbReference>
<evidence type="ECO:0000256" key="4">
    <source>
        <dbReference type="ARBA" id="ARBA00023242"/>
    </source>
</evidence>
<organism evidence="7">
    <name type="scientific">Cyprideis torosa</name>
    <dbReference type="NCBI Taxonomy" id="163714"/>
    <lineage>
        <taxon>Eukaryota</taxon>
        <taxon>Metazoa</taxon>
        <taxon>Ecdysozoa</taxon>
        <taxon>Arthropoda</taxon>
        <taxon>Crustacea</taxon>
        <taxon>Oligostraca</taxon>
        <taxon>Ostracoda</taxon>
        <taxon>Podocopa</taxon>
        <taxon>Podocopida</taxon>
        <taxon>Cytherocopina</taxon>
        <taxon>Cytheroidea</taxon>
        <taxon>Cytherideidae</taxon>
        <taxon>Cyprideis</taxon>
    </lineage>
</organism>
<keyword evidence="3 5" id="KW-0690">Ribosome biogenesis</keyword>
<accession>A0A7R8WVR8</accession>
<sequence>MCSVLTVSQGASVETSRAALPLKKRKDPVNVKPHPALNARSEVPDPVGKRTRVRTILERRSKRPFLLARALLKKTKREKLRLEKQKSLGSQNRMKEAYDLWAGEEVPPKEEEVEIPLARKPPKRPPSTMQKPKSVVPAVEVPHAGMSYNPSLEDHQVLVQDAVKAEMKKLVKEAKIEARFRRYLPNAKDAPTEEDQWLAQAQGLFGGTEERMEKEEGQTCRKRKSSGLEEAEEEVPRKKSVRFKESEGEEEEEEFYQPRAVEAKTRKKRRKEREERKKQKEKEEEKLGKRKQAEVFRVRSHLKEISAKEAAQKKLREAKKRRREKVALRRPLTLSRHRCLPSDLPVKTSDELSGTLKDLVPEGTLLEERFKSLQRRNLIESRVKTKPAKVKVKKFFKRDHRLWMEEKLAATTSTST</sequence>
<feature type="compositionally biased region" description="Basic and acidic residues" evidence="6">
    <location>
        <begin position="272"/>
        <end position="292"/>
    </location>
</feature>
<evidence type="ECO:0000313" key="7">
    <source>
        <dbReference type="EMBL" id="CAD7235396.1"/>
    </source>
</evidence>
<dbReference type="Pfam" id="PF07767">
    <property type="entry name" value="Nop53"/>
    <property type="match status" value="1"/>
</dbReference>
<dbReference type="OrthoDB" id="5072at2759"/>
<dbReference type="PANTHER" id="PTHR14211">
    <property type="entry name" value="GLIOMA SUPPRESSOR CANDIDATE REGION GENE 2"/>
    <property type="match status" value="1"/>
</dbReference>
<comment type="function">
    <text evidence="5">May play a role in ribosome biogenesis.</text>
</comment>
<dbReference type="GO" id="GO:0005654">
    <property type="term" value="C:nucleoplasm"/>
    <property type="evidence" value="ECO:0007669"/>
    <property type="project" value="UniProtKB-SubCell"/>
</dbReference>
<dbReference type="InterPro" id="IPR011687">
    <property type="entry name" value="Nop53/GLTSCR2"/>
</dbReference>
<feature type="region of interest" description="Disordered" evidence="6">
    <location>
        <begin position="202"/>
        <end position="292"/>
    </location>
</feature>
<proteinExistence type="inferred from homology"/>
<feature type="region of interest" description="Disordered" evidence="6">
    <location>
        <begin position="112"/>
        <end position="135"/>
    </location>
</feature>
<protein>
    <recommendedName>
        <fullName evidence="2 5">Ribosome biogenesis protein NOP53</fullName>
    </recommendedName>
</protein>
<dbReference type="GO" id="GO:0005730">
    <property type="term" value="C:nucleolus"/>
    <property type="evidence" value="ECO:0007669"/>
    <property type="project" value="UniProtKB-SubCell"/>
</dbReference>
<evidence type="ECO:0000256" key="6">
    <source>
        <dbReference type="SAM" id="MobiDB-lite"/>
    </source>
</evidence>
<dbReference type="GO" id="GO:0006364">
    <property type="term" value="P:rRNA processing"/>
    <property type="evidence" value="ECO:0007669"/>
    <property type="project" value="TreeGrafter"/>
</dbReference>
<evidence type="ECO:0000256" key="5">
    <source>
        <dbReference type="PIRNR" id="PIRNR017302"/>
    </source>
</evidence>
<feature type="compositionally biased region" description="Basic and acidic residues" evidence="6">
    <location>
        <begin position="208"/>
        <end position="219"/>
    </location>
</feature>
<feature type="compositionally biased region" description="Basic and acidic residues" evidence="6">
    <location>
        <begin position="234"/>
        <end position="246"/>
    </location>
</feature>
<gene>
    <name evidence="7" type="ORF">CTOB1V02_LOCUS13211</name>
</gene>